<dbReference type="EMBL" id="HBIM01002130">
    <property type="protein sequence ID" value="CAE0403668.1"/>
    <property type="molecule type" value="Transcribed_RNA"/>
</dbReference>
<accession>A0A7S3P3A1</accession>
<evidence type="ECO:0000256" key="10">
    <source>
        <dbReference type="SAM" id="Phobius"/>
    </source>
</evidence>
<dbReference type="GO" id="GO:0031207">
    <property type="term" value="C:Sec62/Sec63 complex"/>
    <property type="evidence" value="ECO:0007669"/>
    <property type="project" value="TreeGrafter"/>
</dbReference>
<dbReference type="Gene3D" id="2.60.40.150">
    <property type="entry name" value="C2 domain"/>
    <property type="match status" value="1"/>
</dbReference>
<keyword evidence="8" id="KW-0143">Chaperone</keyword>
<dbReference type="Gene3D" id="1.10.287.110">
    <property type="entry name" value="DnaJ domain"/>
    <property type="match status" value="1"/>
</dbReference>
<dbReference type="PRINTS" id="PR00625">
    <property type="entry name" value="JDOMAIN"/>
</dbReference>
<evidence type="ECO:0000259" key="11">
    <source>
        <dbReference type="PROSITE" id="PS50076"/>
    </source>
</evidence>
<dbReference type="PANTHER" id="PTHR24075">
    <property type="entry name" value="SEC63 DOMAIN-CONTAINING"/>
    <property type="match status" value="1"/>
</dbReference>
<dbReference type="InterPro" id="IPR036869">
    <property type="entry name" value="J_dom_sf"/>
</dbReference>
<dbReference type="InterPro" id="IPR004179">
    <property type="entry name" value="Sec63-dom"/>
</dbReference>
<feature type="compositionally biased region" description="Acidic residues" evidence="9">
    <location>
        <begin position="620"/>
        <end position="637"/>
    </location>
</feature>
<dbReference type="SMART" id="SM00271">
    <property type="entry name" value="DnaJ"/>
    <property type="match status" value="1"/>
</dbReference>
<keyword evidence="4" id="KW-0256">Endoplasmic reticulum</keyword>
<protein>
    <recommendedName>
        <fullName evidence="11">J domain-containing protein</fullName>
    </recommendedName>
</protein>
<comment type="subcellular location">
    <subcellularLocation>
        <location evidence="1">Endoplasmic reticulum membrane</location>
        <topology evidence="1">Multi-pass membrane protein</topology>
    </subcellularLocation>
</comment>
<feature type="transmembrane region" description="Helical" evidence="10">
    <location>
        <begin position="12"/>
        <end position="29"/>
    </location>
</feature>
<evidence type="ECO:0000256" key="1">
    <source>
        <dbReference type="ARBA" id="ARBA00004477"/>
    </source>
</evidence>
<proteinExistence type="predicted"/>
<dbReference type="GO" id="GO:0008320">
    <property type="term" value="F:protein transmembrane transporter activity"/>
    <property type="evidence" value="ECO:0007669"/>
    <property type="project" value="TreeGrafter"/>
</dbReference>
<dbReference type="SUPFAM" id="SSF158702">
    <property type="entry name" value="Sec63 N-terminal domain-like"/>
    <property type="match status" value="1"/>
</dbReference>
<sequence length="637" mass="72496">MLQYDDSAFSFFALSMISFYIFPSWYFILSRVYKAFTSTDEKIGAVARTAAEQKKVQELKKEVGGMAALKTRGFLINLGVTVFLTLLFWYLVVSVSANGEVHSFDPFEILEIDHGADAKSIKKAFRKLSLQWHPDKNPGNRAAAAKFMMINKAYESLTDDASRENWEKYGNPDGRQAMEFMIGLPSFLLETSNRNLVLVAYLIMMVGVVPYCVYTYYSDSSKFGEKDVMYDSYAWFHNNLSEHTLLKSLPEILAGAAEFRKRNIPASAEERQAIASQMAIVKSQVLKPKFNHPVCVKGNVLLHSHLLRKTDTLTDKDKDDLRYMLRVADPLLEAMISVCKHSDTIQTAINCIEFQQYMTQAMWVKDSPLLQLPYYTAEEVKACEKGKNKVATIDQYRELAEEDRPGLENMTESQKADIRECLRIHPEIDVEVKVFVDDDEDDKVYEGDICTIRVTIKRKHMEKGERAGYVHSPHFPFPKKEAFWVILGQVKAGKIMSIEKVTNPNRIVHHDIKFMAPPVGHYEFDLFVKSNGYVGMDQRLPVEMDTLDNAQLPEYKVHPDDAELDDEPTLFEEILNAHVEQDSDDEDEDEDDAGGADEPASNDAAARKREELRKARQANDDDDDDSDDDAEDVTPGK</sequence>
<dbReference type="GO" id="GO:0006614">
    <property type="term" value="P:SRP-dependent cotranslational protein targeting to membrane"/>
    <property type="evidence" value="ECO:0007669"/>
    <property type="project" value="TreeGrafter"/>
</dbReference>
<feature type="compositionally biased region" description="Acidic residues" evidence="9">
    <location>
        <begin position="582"/>
        <end position="595"/>
    </location>
</feature>
<dbReference type="GO" id="GO:0006620">
    <property type="term" value="P:post-translational protein targeting to endoplasmic reticulum membrane"/>
    <property type="evidence" value="ECO:0007669"/>
    <property type="project" value="TreeGrafter"/>
</dbReference>
<keyword evidence="2" id="KW-0813">Transport</keyword>
<evidence type="ECO:0000256" key="6">
    <source>
        <dbReference type="ARBA" id="ARBA00022989"/>
    </source>
</evidence>
<evidence type="ECO:0000256" key="9">
    <source>
        <dbReference type="SAM" id="MobiDB-lite"/>
    </source>
</evidence>
<keyword evidence="6 10" id="KW-1133">Transmembrane helix</keyword>
<feature type="transmembrane region" description="Helical" evidence="10">
    <location>
        <begin position="196"/>
        <end position="217"/>
    </location>
</feature>
<dbReference type="SMART" id="SM00973">
    <property type="entry name" value="Sec63"/>
    <property type="match status" value="1"/>
</dbReference>
<dbReference type="CDD" id="cd06257">
    <property type="entry name" value="DnaJ"/>
    <property type="match status" value="1"/>
</dbReference>
<feature type="transmembrane region" description="Helical" evidence="10">
    <location>
        <begin position="74"/>
        <end position="92"/>
    </location>
</feature>
<feature type="domain" description="J" evidence="11">
    <location>
        <begin position="105"/>
        <end position="170"/>
    </location>
</feature>
<name>A0A7S3P3A1_9STRA</name>
<dbReference type="PROSITE" id="PS50076">
    <property type="entry name" value="DNAJ_2"/>
    <property type="match status" value="1"/>
</dbReference>
<dbReference type="InterPro" id="IPR001623">
    <property type="entry name" value="DnaJ_domain"/>
</dbReference>
<dbReference type="Pfam" id="PF02889">
    <property type="entry name" value="Sec63"/>
    <property type="match status" value="1"/>
</dbReference>
<organism evidence="12">
    <name type="scientific">Amphora coffeiformis</name>
    <dbReference type="NCBI Taxonomy" id="265554"/>
    <lineage>
        <taxon>Eukaryota</taxon>
        <taxon>Sar</taxon>
        <taxon>Stramenopiles</taxon>
        <taxon>Ochrophyta</taxon>
        <taxon>Bacillariophyta</taxon>
        <taxon>Bacillariophyceae</taxon>
        <taxon>Bacillariophycidae</taxon>
        <taxon>Thalassiophysales</taxon>
        <taxon>Catenulaceae</taxon>
        <taxon>Amphora</taxon>
    </lineage>
</organism>
<evidence type="ECO:0000256" key="8">
    <source>
        <dbReference type="ARBA" id="ARBA00023186"/>
    </source>
</evidence>
<dbReference type="AlphaFoldDB" id="A0A7S3P3A1"/>
<dbReference type="GO" id="GO:0003723">
    <property type="term" value="F:RNA binding"/>
    <property type="evidence" value="ECO:0007669"/>
    <property type="project" value="TreeGrafter"/>
</dbReference>
<dbReference type="Gene3D" id="1.10.150.20">
    <property type="entry name" value="5' to 3' exonuclease, C-terminal subdomain"/>
    <property type="match status" value="1"/>
</dbReference>
<keyword evidence="7 10" id="KW-0472">Membrane</keyword>
<evidence type="ECO:0000256" key="3">
    <source>
        <dbReference type="ARBA" id="ARBA00022692"/>
    </source>
</evidence>
<keyword evidence="5" id="KW-0653">Protein transport</keyword>
<evidence type="ECO:0000256" key="2">
    <source>
        <dbReference type="ARBA" id="ARBA00022448"/>
    </source>
</evidence>
<evidence type="ECO:0000313" key="12">
    <source>
        <dbReference type="EMBL" id="CAE0403668.1"/>
    </source>
</evidence>
<feature type="region of interest" description="Disordered" evidence="9">
    <location>
        <begin position="577"/>
        <end position="637"/>
    </location>
</feature>
<dbReference type="SUPFAM" id="SSF81296">
    <property type="entry name" value="E set domains"/>
    <property type="match status" value="1"/>
</dbReference>
<dbReference type="InterPro" id="IPR014756">
    <property type="entry name" value="Ig_E-set"/>
</dbReference>
<gene>
    <name evidence="12" type="ORF">ACOF00016_LOCUS1859</name>
</gene>
<evidence type="ECO:0000256" key="5">
    <source>
        <dbReference type="ARBA" id="ARBA00022927"/>
    </source>
</evidence>
<dbReference type="SUPFAM" id="SSF46565">
    <property type="entry name" value="Chaperone J-domain"/>
    <property type="match status" value="1"/>
</dbReference>
<keyword evidence="3 10" id="KW-0812">Transmembrane</keyword>
<dbReference type="FunFam" id="1.10.287.110:FF:000063">
    <property type="entry name" value="Translocation protein SEC63"/>
    <property type="match status" value="1"/>
</dbReference>
<dbReference type="PANTHER" id="PTHR24075:SF0">
    <property type="entry name" value="TRANSLOCATION PROTEIN SEC63 HOMOLOG"/>
    <property type="match status" value="1"/>
</dbReference>
<feature type="compositionally biased region" description="Basic and acidic residues" evidence="9">
    <location>
        <begin position="605"/>
        <end position="619"/>
    </location>
</feature>
<reference evidence="12" key="1">
    <citation type="submission" date="2021-01" db="EMBL/GenBank/DDBJ databases">
        <authorList>
            <person name="Corre E."/>
            <person name="Pelletier E."/>
            <person name="Niang G."/>
            <person name="Scheremetjew M."/>
            <person name="Finn R."/>
            <person name="Kale V."/>
            <person name="Holt S."/>
            <person name="Cochrane G."/>
            <person name="Meng A."/>
            <person name="Brown T."/>
            <person name="Cohen L."/>
        </authorList>
    </citation>
    <scope>NUCLEOTIDE SEQUENCE</scope>
    <source>
        <strain evidence="12">CCMP127</strain>
    </source>
</reference>
<dbReference type="InterPro" id="IPR035892">
    <property type="entry name" value="C2_domain_sf"/>
</dbReference>
<evidence type="ECO:0000256" key="4">
    <source>
        <dbReference type="ARBA" id="ARBA00022824"/>
    </source>
</evidence>
<evidence type="ECO:0000256" key="7">
    <source>
        <dbReference type="ARBA" id="ARBA00023136"/>
    </source>
</evidence>
<dbReference type="Pfam" id="PF00226">
    <property type="entry name" value="DnaJ"/>
    <property type="match status" value="1"/>
</dbReference>
<dbReference type="Gene3D" id="1.10.3380.10">
    <property type="entry name" value="Sec63 N-terminal domain-like domain"/>
    <property type="match status" value="1"/>
</dbReference>